<name>A0A3E0WNB2_9GAMM</name>
<protein>
    <recommendedName>
        <fullName evidence="3">DUF3703 domain-containing protein</fullName>
    </recommendedName>
</protein>
<comment type="caution">
    <text evidence="1">The sequence shown here is derived from an EMBL/GenBank/DDBJ whole genome shotgun (WGS) entry which is preliminary data.</text>
</comment>
<accession>A0A3E0WNB2</accession>
<dbReference type="OrthoDB" id="9799416at2"/>
<proteinExistence type="predicted"/>
<dbReference type="AlphaFoldDB" id="A0A3E0WNB2"/>
<evidence type="ECO:0000313" key="1">
    <source>
        <dbReference type="EMBL" id="RFA34454.1"/>
    </source>
</evidence>
<reference evidence="2" key="1">
    <citation type="submission" date="2017-05" db="EMBL/GenBank/DDBJ databases">
        <authorList>
            <person name="Sharma S."/>
            <person name="Sidhu C."/>
            <person name="Pinnaka A.K."/>
        </authorList>
    </citation>
    <scope>NUCLEOTIDE SEQUENCE [LARGE SCALE GENOMIC DNA]</scope>
    <source>
        <strain evidence="2">AK93</strain>
    </source>
</reference>
<keyword evidence="2" id="KW-1185">Reference proteome</keyword>
<dbReference type="EMBL" id="NFZW01000016">
    <property type="protein sequence ID" value="RFA34454.1"/>
    <property type="molecule type" value="Genomic_DNA"/>
</dbReference>
<dbReference type="Proteomes" id="UP000256763">
    <property type="component" value="Unassembled WGS sequence"/>
</dbReference>
<gene>
    <name evidence="1" type="ORF">CAL65_15500</name>
</gene>
<evidence type="ECO:0000313" key="2">
    <source>
        <dbReference type="Proteomes" id="UP000256763"/>
    </source>
</evidence>
<organism evidence="1 2">
    <name type="scientific">Alkalilimnicola ehrlichii</name>
    <dbReference type="NCBI Taxonomy" id="351052"/>
    <lineage>
        <taxon>Bacteria</taxon>
        <taxon>Pseudomonadati</taxon>
        <taxon>Pseudomonadota</taxon>
        <taxon>Gammaproteobacteria</taxon>
        <taxon>Chromatiales</taxon>
        <taxon>Ectothiorhodospiraceae</taxon>
        <taxon>Alkalilimnicola</taxon>
    </lineage>
</organism>
<sequence length="122" mass="13595">MHRRFSRNIAPYVEAELANARQARLTDDTAREFAHLERAHVLGQESTYWHVKVHLLMLTWAIRNRSIREMLGQIVRVVGAATKTALGLVPQGNTGGANVSPFRKMPITPDLAALLRKAKSGV</sequence>
<evidence type="ECO:0008006" key="3">
    <source>
        <dbReference type="Google" id="ProtNLM"/>
    </source>
</evidence>
<dbReference type="Pfam" id="PF12487">
    <property type="entry name" value="DUF3703"/>
    <property type="match status" value="1"/>
</dbReference>
<dbReference type="RefSeq" id="WP_116303056.1">
    <property type="nucleotide sequence ID" value="NZ_NFZV01000016.1"/>
</dbReference>
<dbReference type="InterPro" id="IPR022172">
    <property type="entry name" value="DUF3703"/>
</dbReference>